<dbReference type="PANTHER" id="PTHR36699:SF1">
    <property type="entry name" value="L,D-TRANSPEPTIDASE YAFK-RELATED"/>
    <property type="match status" value="1"/>
</dbReference>
<keyword evidence="5 7" id="KW-0573">Peptidoglycan synthesis</keyword>
<keyword evidence="10" id="KW-1185">Reference proteome</keyword>
<comment type="caution">
    <text evidence="9">The sequence shown here is derived from an EMBL/GenBank/DDBJ whole genome shotgun (WGS) entry which is preliminary data.</text>
</comment>
<evidence type="ECO:0000256" key="3">
    <source>
        <dbReference type="ARBA" id="ARBA00022679"/>
    </source>
</evidence>
<comment type="pathway">
    <text evidence="1 7">Cell wall biogenesis; peptidoglycan biosynthesis.</text>
</comment>
<keyword evidence="6 7" id="KW-0961">Cell wall biogenesis/degradation</keyword>
<dbReference type="CDD" id="cd16913">
    <property type="entry name" value="YkuD_like"/>
    <property type="match status" value="1"/>
</dbReference>
<keyword evidence="4 7" id="KW-0133">Cell shape</keyword>
<dbReference type="UniPathway" id="UPA00219"/>
<feature type="domain" description="L,D-TPase catalytic" evidence="8">
    <location>
        <begin position="81"/>
        <end position="218"/>
    </location>
</feature>
<name>A0A545TB69_9PROT</name>
<reference evidence="9 10" key="1">
    <citation type="submission" date="2019-06" db="EMBL/GenBank/DDBJ databases">
        <title>Whole genome sequence for Rhodospirillaceae sp. R148.</title>
        <authorList>
            <person name="Wang G."/>
        </authorList>
    </citation>
    <scope>NUCLEOTIDE SEQUENCE [LARGE SCALE GENOMIC DNA]</scope>
    <source>
        <strain evidence="9 10">R148</strain>
    </source>
</reference>
<dbReference type="RefSeq" id="WP_142899077.1">
    <property type="nucleotide sequence ID" value="NZ_ML660061.1"/>
</dbReference>
<evidence type="ECO:0000256" key="7">
    <source>
        <dbReference type="PROSITE-ProRule" id="PRU01373"/>
    </source>
</evidence>
<dbReference type="GO" id="GO:0071555">
    <property type="term" value="P:cell wall organization"/>
    <property type="evidence" value="ECO:0007669"/>
    <property type="project" value="UniProtKB-UniRule"/>
</dbReference>
<dbReference type="Proteomes" id="UP000315252">
    <property type="component" value="Unassembled WGS sequence"/>
</dbReference>
<evidence type="ECO:0000313" key="10">
    <source>
        <dbReference type="Proteomes" id="UP000315252"/>
    </source>
</evidence>
<dbReference type="AlphaFoldDB" id="A0A545TB69"/>
<feature type="active site" description="Proton donor/acceptor" evidence="7">
    <location>
        <position position="182"/>
    </location>
</feature>
<sequence length="256" mass="28565">MFKKKPANHRRLFLTGALTAAASLTLGSIYAFGRPYWVPTMRSVTGRQTVRSVLDHYGESASARLLPFFEEARVSFPPKRVTLLALKQERKLEVWAQGDPTGTGESPFTFIRDYDIRKASGVAGPKLREGDRQVPEGLYKIVGLNPNSSYHLSMKLNYPNSFDLKHAQAEGRTEPGSNIFIHGNSLSVGCLAMGDEVIEELFVLTALTGRERVKVAIAPRDPRTKVLKADPNSMPAWTPELYDSLVDEFKKYPRPI</sequence>
<dbReference type="Pfam" id="PF03734">
    <property type="entry name" value="YkuD"/>
    <property type="match status" value="1"/>
</dbReference>
<dbReference type="OrthoDB" id="9809748at2"/>
<dbReference type="GO" id="GO:0004180">
    <property type="term" value="F:carboxypeptidase activity"/>
    <property type="evidence" value="ECO:0007669"/>
    <property type="project" value="UniProtKB-ARBA"/>
</dbReference>
<evidence type="ECO:0000256" key="4">
    <source>
        <dbReference type="ARBA" id="ARBA00022960"/>
    </source>
</evidence>
<keyword evidence="3" id="KW-0808">Transferase</keyword>
<dbReference type="InterPro" id="IPR005490">
    <property type="entry name" value="LD_TPept_cat_dom"/>
</dbReference>
<proteinExistence type="inferred from homology"/>
<dbReference type="InterPro" id="IPR038063">
    <property type="entry name" value="Transpep_catalytic_dom"/>
</dbReference>
<comment type="similarity">
    <text evidence="2">Belongs to the YkuD family.</text>
</comment>
<evidence type="ECO:0000259" key="8">
    <source>
        <dbReference type="PROSITE" id="PS52029"/>
    </source>
</evidence>
<feature type="active site" description="Nucleophile" evidence="7">
    <location>
        <position position="190"/>
    </location>
</feature>
<dbReference type="PROSITE" id="PS52029">
    <property type="entry name" value="LD_TPASE"/>
    <property type="match status" value="1"/>
</dbReference>
<organism evidence="9 10">
    <name type="scientific">Denitrobaculum tricleocarpae</name>
    <dbReference type="NCBI Taxonomy" id="2591009"/>
    <lineage>
        <taxon>Bacteria</taxon>
        <taxon>Pseudomonadati</taxon>
        <taxon>Pseudomonadota</taxon>
        <taxon>Alphaproteobacteria</taxon>
        <taxon>Rhodospirillales</taxon>
        <taxon>Rhodospirillaceae</taxon>
        <taxon>Denitrobaculum</taxon>
    </lineage>
</organism>
<evidence type="ECO:0000256" key="2">
    <source>
        <dbReference type="ARBA" id="ARBA00005992"/>
    </source>
</evidence>
<gene>
    <name evidence="9" type="ORF">FKG95_24525</name>
</gene>
<evidence type="ECO:0000313" key="9">
    <source>
        <dbReference type="EMBL" id="TQV74446.1"/>
    </source>
</evidence>
<evidence type="ECO:0000256" key="6">
    <source>
        <dbReference type="ARBA" id="ARBA00023316"/>
    </source>
</evidence>
<evidence type="ECO:0000256" key="5">
    <source>
        <dbReference type="ARBA" id="ARBA00022984"/>
    </source>
</evidence>
<accession>A0A545TB69</accession>
<dbReference type="SUPFAM" id="SSF141523">
    <property type="entry name" value="L,D-transpeptidase catalytic domain-like"/>
    <property type="match status" value="1"/>
</dbReference>
<dbReference type="EMBL" id="VHSH01000010">
    <property type="protein sequence ID" value="TQV74446.1"/>
    <property type="molecule type" value="Genomic_DNA"/>
</dbReference>
<dbReference type="GO" id="GO:0016740">
    <property type="term" value="F:transferase activity"/>
    <property type="evidence" value="ECO:0007669"/>
    <property type="project" value="UniProtKB-KW"/>
</dbReference>
<protein>
    <submittedName>
        <fullName evidence="9">L,D-transpeptidase family protein</fullName>
    </submittedName>
</protein>
<dbReference type="GO" id="GO:0008360">
    <property type="term" value="P:regulation of cell shape"/>
    <property type="evidence" value="ECO:0007669"/>
    <property type="project" value="UniProtKB-UniRule"/>
</dbReference>
<dbReference type="PANTHER" id="PTHR36699">
    <property type="entry name" value="LD-TRANSPEPTIDASE"/>
    <property type="match status" value="1"/>
</dbReference>
<dbReference type="GO" id="GO:0009252">
    <property type="term" value="P:peptidoglycan biosynthetic process"/>
    <property type="evidence" value="ECO:0007669"/>
    <property type="project" value="UniProtKB-UniPathway"/>
</dbReference>
<evidence type="ECO:0000256" key="1">
    <source>
        <dbReference type="ARBA" id="ARBA00004752"/>
    </source>
</evidence>